<accession>A0A7W9BH23</accession>
<dbReference type="Proteomes" id="UP000546200">
    <property type="component" value="Unassembled WGS sequence"/>
</dbReference>
<dbReference type="RefSeq" id="WP_184060831.1">
    <property type="nucleotide sequence ID" value="NZ_JACIJK010000022.1"/>
</dbReference>
<keyword evidence="2" id="KW-1185">Reference proteome</keyword>
<reference evidence="1 2" key="1">
    <citation type="submission" date="2020-08" db="EMBL/GenBank/DDBJ databases">
        <title>Genomic Encyclopedia of Type Strains, Phase IV (KMG-IV): sequencing the most valuable type-strain genomes for metagenomic binning, comparative biology and taxonomic classification.</title>
        <authorList>
            <person name="Goeker M."/>
        </authorList>
    </citation>
    <scope>NUCLEOTIDE SEQUENCE [LARGE SCALE GENOMIC DNA]</scope>
    <source>
        <strain evidence="1 2">DSM 100044</strain>
    </source>
</reference>
<evidence type="ECO:0000313" key="2">
    <source>
        <dbReference type="Proteomes" id="UP000546200"/>
    </source>
</evidence>
<sequence length="108" mass="11472">MLPPELSADTPQAYRARVMINVLNAVVKAGRAGGSEESMVELQMALTGMCDAIAMLVAASGEDHTPKDRRDTADLCRRHVLTASNGIAAKLAAGEELPWTLQSLGETH</sequence>
<dbReference type="EMBL" id="JACIJK010000022">
    <property type="protein sequence ID" value="MBB5717057.1"/>
    <property type="molecule type" value="Genomic_DNA"/>
</dbReference>
<protein>
    <submittedName>
        <fullName evidence="1">Uncharacterized protein</fullName>
    </submittedName>
</protein>
<evidence type="ECO:0000313" key="1">
    <source>
        <dbReference type="EMBL" id="MBB5717057.1"/>
    </source>
</evidence>
<name>A0A7W9BH23_9SPHN</name>
<organism evidence="1 2">
    <name type="scientific">Sphingomonas aerophila</name>
    <dbReference type="NCBI Taxonomy" id="1344948"/>
    <lineage>
        <taxon>Bacteria</taxon>
        <taxon>Pseudomonadati</taxon>
        <taxon>Pseudomonadota</taxon>
        <taxon>Alphaproteobacteria</taxon>
        <taxon>Sphingomonadales</taxon>
        <taxon>Sphingomonadaceae</taxon>
        <taxon>Sphingomonas</taxon>
    </lineage>
</organism>
<gene>
    <name evidence="1" type="ORF">FHS94_003931</name>
</gene>
<comment type="caution">
    <text evidence="1">The sequence shown here is derived from an EMBL/GenBank/DDBJ whole genome shotgun (WGS) entry which is preliminary data.</text>
</comment>
<proteinExistence type="predicted"/>
<dbReference type="AlphaFoldDB" id="A0A7W9BH23"/>